<dbReference type="PANTHER" id="PTHR22789">
    <property type="entry name" value="FUCULOSE PHOSPHATE ALDOLASE"/>
    <property type="match status" value="1"/>
</dbReference>
<evidence type="ECO:0000313" key="5">
    <source>
        <dbReference type="Proteomes" id="UP000253805"/>
    </source>
</evidence>
<evidence type="ECO:0000259" key="3">
    <source>
        <dbReference type="SMART" id="SM01007"/>
    </source>
</evidence>
<dbReference type="EMBL" id="PPUT01000017">
    <property type="protein sequence ID" value="RDC43853.1"/>
    <property type="molecule type" value="Genomic_DNA"/>
</dbReference>
<dbReference type="RefSeq" id="WP_114549159.1">
    <property type="nucleotide sequence ID" value="NZ_PPUT01000017.1"/>
</dbReference>
<comment type="caution">
    <text evidence="4">The sequence shown here is derived from an EMBL/GenBank/DDBJ whole genome shotgun (WGS) entry which is preliminary data.</text>
</comment>
<gene>
    <name evidence="4" type="ORF">C1850_07185</name>
</gene>
<feature type="domain" description="Class II aldolase/adducin N-terminal" evidence="3">
    <location>
        <begin position="34"/>
        <end position="263"/>
    </location>
</feature>
<dbReference type="NCBIfam" id="NF002963">
    <property type="entry name" value="PRK03634.1"/>
    <property type="match status" value="1"/>
</dbReference>
<dbReference type="InterPro" id="IPR050197">
    <property type="entry name" value="Aldolase_class_II_sugar_metab"/>
</dbReference>
<dbReference type="InterPro" id="IPR001303">
    <property type="entry name" value="Aldolase_II/adducin_N"/>
</dbReference>
<accession>A0A369NXN3</accession>
<dbReference type="GO" id="GO:0046872">
    <property type="term" value="F:metal ion binding"/>
    <property type="evidence" value="ECO:0007669"/>
    <property type="project" value="UniProtKB-KW"/>
</dbReference>
<keyword evidence="2" id="KW-0456">Lyase</keyword>
<evidence type="ECO:0000256" key="1">
    <source>
        <dbReference type="ARBA" id="ARBA00022723"/>
    </source>
</evidence>
<protein>
    <submittedName>
        <fullName evidence="4">Rhamnulose-1-phosphate aldolase</fullName>
    </submittedName>
</protein>
<evidence type="ECO:0000256" key="2">
    <source>
        <dbReference type="ARBA" id="ARBA00023239"/>
    </source>
</evidence>
<reference evidence="4 5" key="1">
    <citation type="journal article" date="2018" name="Elife">
        <title>Discovery and characterization of a prevalent human gut bacterial enzyme sufficient for the inactivation of a family of plant toxins.</title>
        <authorList>
            <person name="Koppel N."/>
            <person name="Bisanz J.E."/>
            <person name="Pandelia M.E."/>
            <person name="Turnbaugh P.J."/>
            <person name="Balskus E.P."/>
        </authorList>
    </citation>
    <scope>NUCLEOTIDE SEQUENCE [LARGE SCALE GENOMIC DNA]</scope>
    <source>
        <strain evidence="4 5">OB21 GAM 11</strain>
    </source>
</reference>
<dbReference type="SMART" id="SM01007">
    <property type="entry name" value="Aldolase_II"/>
    <property type="match status" value="1"/>
</dbReference>
<keyword evidence="1" id="KW-0479">Metal-binding</keyword>
<dbReference type="Pfam" id="PF00596">
    <property type="entry name" value="Aldolase_II"/>
    <property type="match status" value="1"/>
</dbReference>
<dbReference type="PANTHER" id="PTHR22789:SF0">
    <property type="entry name" value="3-OXO-TETRONATE 4-PHOSPHATE DECARBOXYLASE-RELATED"/>
    <property type="match status" value="1"/>
</dbReference>
<evidence type="ECO:0000313" key="4">
    <source>
        <dbReference type="EMBL" id="RDC43853.1"/>
    </source>
</evidence>
<dbReference type="GO" id="GO:0016832">
    <property type="term" value="F:aldehyde-lyase activity"/>
    <property type="evidence" value="ECO:0007669"/>
    <property type="project" value="TreeGrafter"/>
</dbReference>
<dbReference type="GO" id="GO:0005829">
    <property type="term" value="C:cytosol"/>
    <property type="evidence" value="ECO:0007669"/>
    <property type="project" value="TreeGrafter"/>
</dbReference>
<organism evidence="4 5">
    <name type="scientific">Adlercreutzia equolifaciens subsp. celatus</name>
    <dbReference type="NCBI Taxonomy" id="394340"/>
    <lineage>
        <taxon>Bacteria</taxon>
        <taxon>Bacillati</taxon>
        <taxon>Actinomycetota</taxon>
        <taxon>Coriobacteriia</taxon>
        <taxon>Eggerthellales</taxon>
        <taxon>Eggerthellaceae</taxon>
        <taxon>Adlercreutzia</taxon>
    </lineage>
</organism>
<dbReference type="GO" id="GO:0019323">
    <property type="term" value="P:pentose catabolic process"/>
    <property type="evidence" value="ECO:0007669"/>
    <property type="project" value="TreeGrafter"/>
</dbReference>
<dbReference type="AlphaFoldDB" id="A0A369NXN3"/>
<name>A0A369NXN3_9ACTN</name>
<dbReference type="Gene3D" id="3.40.225.10">
    <property type="entry name" value="Class II aldolase/adducin N-terminal domain"/>
    <property type="match status" value="1"/>
</dbReference>
<proteinExistence type="predicted"/>
<dbReference type="SUPFAM" id="SSF53639">
    <property type="entry name" value="AraD/HMP-PK domain-like"/>
    <property type="match status" value="1"/>
</dbReference>
<sequence>MAFFDQAQEMLSQGIDTARGAVSGVAMEQLGFVRGFVRLCNDGWEQGWHERNGGNLSYRLRPEDVDTARKFFDKEPRPWTPLGVEAPTMGGVYFLVTGTGNYMRNVASDPSRNIGIVELSAAGDAYRIVWGLDDGGRPTSEFPTHVMNHAVRAAATDGTCRVIYHAHPTNIIALSYLLPLDARTFTRVLWKAMTECVVVFPAGVGVVPWMVPGGADIARATSEQMKTFDAVVWASHGLFVSGADFDSTFGLLHTIEKAADIYGRARAMNGGSGEFLNTITDEGLRQIGREFNVKINEAMLDSPAASATDN</sequence>
<dbReference type="InterPro" id="IPR036409">
    <property type="entry name" value="Aldolase_II/adducin_N_sf"/>
</dbReference>
<dbReference type="Proteomes" id="UP000253805">
    <property type="component" value="Unassembled WGS sequence"/>
</dbReference>